<reference evidence="7" key="1">
    <citation type="submission" date="2011-07" db="EMBL/GenBank/DDBJ databases">
        <authorList>
            <consortium name="Caenorhabditis brenneri Sequencing and Analysis Consortium"/>
            <person name="Wilson R.K."/>
        </authorList>
    </citation>
    <scope>NUCLEOTIDE SEQUENCE [LARGE SCALE GENOMIC DNA]</scope>
    <source>
        <strain evidence="7">PB2801</strain>
    </source>
</reference>
<dbReference type="SUPFAM" id="SSF48371">
    <property type="entry name" value="ARM repeat"/>
    <property type="match status" value="1"/>
</dbReference>
<evidence type="ECO:0000256" key="4">
    <source>
        <dbReference type="ARBA" id="ARBA00023136"/>
    </source>
</evidence>
<dbReference type="InterPro" id="IPR016024">
    <property type="entry name" value="ARM-type_fold"/>
</dbReference>
<evidence type="ECO:0000313" key="6">
    <source>
        <dbReference type="EMBL" id="EGT49981.1"/>
    </source>
</evidence>
<protein>
    <recommendedName>
        <fullName evidence="5">Clathrin/coatomer adaptor adaptin-like N-terminal domain-containing protein</fullName>
    </recommendedName>
</protein>
<dbReference type="OrthoDB" id="413467at2759"/>
<dbReference type="InterPro" id="IPR050840">
    <property type="entry name" value="Adaptor_Complx_Large_Subunit"/>
</dbReference>
<evidence type="ECO:0000259" key="5">
    <source>
        <dbReference type="Pfam" id="PF01602"/>
    </source>
</evidence>
<dbReference type="GO" id="GO:0012505">
    <property type="term" value="C:endomembrane system"/>
    <property type="evidence" value="ECO:0007669"/>
    <property type="project" value="UniProtKB-SubCell"/>
</dbReference>
<evidence type="ECO:0000256" key="3">
    <source>
        <dbReference type="ARBA" id="ARBA00022927"/>
    </source>
</evidence>
<keyword evidence="2" id="KW-0813">Transport</keyword>
<dbReference type="HOGENOM" id="CLU_1877257_0_0_1"/>
<proteinExistence type="predicted"/>
<accession>G0PAS1</accession>
<dbReference type="InterPro" id="IPR011989">
    <property type="entry name" value="ARM-like"/>
</dbReference>
<dbReference type="eggNOG" id="KOG1077">
    <property type="taxonomic scope" value="Eukaryota"/>
</dbReference>
<evidence type="ECO:0000256" key="2">
    <source>
        <dbReference type="ARBA" id="ARBA00022448"/>
    </source>
</evidence>
<keyword evidence="4" id="KW-0472">Membrane</keyword>
<dbReference type="EMBL" id="GL380188">
    <property type="protein sequence ID" value="EGT49981.1"/>
    <property type="molecule type" value="Genomic_DNA"/>
</dbReference>
<name>G0PAS1_CAEBE</name>
<dbReference type="GO" id="GO:0016192">
    <property type="term" value="P:vesicle-mediated transport"/>
    <property type="evidence" value="ECO:0007669"/>
    <property type="project" value="InterPro"/>
</dbReference>
<organism evidence="7">
    <name type="scientific">Caenorhabditis brenneri</name>
    <name type="common">Nematode worm</name>
    <dbReference type="NCBI Taxonomy" id="135651"/>
    <lineage>
        <taxon>Eukaryota</taxon>
        <taxon>Metazoa</taxon>
        <taxon>Ecdysozoa</taxon>
        <taxon>Nematoda</taxon>
        <taxon>Chromadorea</taxon>
        <taxon>Rhabditida</taxon>
        <taxon>Rhabditina</taxon>
        <taxon>Rhabditomorpha</taxon>
        <taxon>Rhabditoidea</taxon>
        <taxon>Rhabditidae</taxon>
        <taxon>Peloderinae</taxon>
        <taxon>Caenorhabditis</taxon>
    </lineage>
</organism>
<sequence>MTANVFLFKWDGKGNLLVSKQFMNFGGRFDYVKFLTLVPTSEYKDTQEILDDLTSRDPAHVNLALQCISKMESREMAEEFCTDLPKLLVSGETIDFVKQSAALCILKLFRNTPESFQLGEYVSRIVNLLKDSHMVS</sequence>
<keyword evidence="7" id="KW-1185">Reference proteome</keyword>
<dbReference type="Proteomes" id="UP000008068">
    <property type="component" value="Unassembled WGS sequence"/>
</dbReference>
<gene>
    <name evidence="6" type="ORF">CAEBREN_23854</name>
</gene>
<comment type="subcellular location">
    <subcellularLocation>
        <location evidence="1">Endomembrane system</location>
    </subcellularLocation>
</comment>
<dbReference type="STRING" id="135651.G0PAS1"/>
<dbReference type="InterPro" id="IPR002553">
    <property type="entry name" value="Clathrin/coatomer_adapt-like_N"/>
</dbReference>
<keyword evidence="3" id="KW-0653">Protein transport</keyword>
<dbReference type="AlphaFoldDB" id="G0PAS1"/>
<evidence type="ECO:0000313" key="7">
    <source>
        <dbReference type="Proteomes" id="UP000008068"/>
    </source>
</evidence>
<dbReference type="GO" id="GO:0006886">
    <property type="term" value="P:intracellular protein transport"/>
    <property type="evidence" value="ECO:0007669"/>
    <property type="project" value="InterPro"/>
</dbReference>
<dbReference type="Gene3D" id="1.25.10.10">
    <property type="entry name" value="Leucine-rich Repeat Variant"/>
    <property type="match status" value="1"/>
</dbReference>
<dbReference type="InParanoid" id="G0PAS1"/>
<dbReference type="Pfam" id="PF01602">
    <property type="entry name" value="Adaptin_N"/>
    <property type="match status" value="1"/>
</dbReference>
<evidence type="ECO:0000256" key="1">
    <source>
        <dbReference type="ARBA" id="ARBA00004308"/>
    </source>
</evidence>
<dbReference type="PANTHER" id="PTHR22780">
    <property type="entry name" value="ADAPTIN, ALPHA/GAMMA/EPSILON"/>
    <property type="match status" value="1"/>
</dbReference>
<feature type="domain" description="Clathrin/coatomer adaptor adaptin-like N-terminal" evidence="5">
    <location>
        <begin position="46"/>
        <end position="134"/>
    </location>
</feature>
<dbReference type="GO" id="GO:0030117">
    <property type="term" value="C:membrane coat"/>
    <property type="evidence" value="ECO:0007669"/>
    <property type="project" value="InterPro"/>
</dbReference>